<proteinExistence type="predicted"/>
<evidence type="ECO:0000313" key="2">
    <source>
        <dbReference type="Proteomes" id="UP000255355"/>
    </source>
</evidence>
<dbReference type="EMBL" id="QQAZ01000006">
    <property type="protein sequence ID" value="RDI50140.1"/>
    <property type="molecule type" value="Genomic_DNA"/>
</dbReference>
<reference evidence="1 2" key="1">
    <citation type="submission" date="2018-07" db="EMBL/GenBank/DDBJ databases">
        <title>Genomic Encyclopedia of Type Strains, Phase IV (KMG-IV): sequencing the most valuable type-strain genomes for metagenomic binning, comparative biology and taxonomic classification.</title>
        <authorList>
            <person name="Goeker M."/>
        </authorList>
    </citation>
    <scope>NUCLEOTIDE SEQUENCE [LARGE SCALE GENOMIC DNA]</scope>
    <source>
        <strain evidence="1 2">DSM 44952</strain>
    </source>
</reference>
<comment type="caution">
    <text evidence="1">The sequence shown here is derived from an EMBL/GenBank/DDBJ whole genome shotgun (WGS) entry which is preliminary data.</text>
</comment>
<protein>
    <submittedName>
        <fullName evidence="1">Uncharacterized protein</fullName>
    </submittedName>
</protein>
<dbReference type="AlphaFoldDB" id="A0A370H2A4"/>
<dbReference type="RefSeq" id="WP_068021545.1">
    <property type="nucleotide sequence ID" value="NZ_QQAZ01000006.1"/>
</dbReference>
<gene>
    <name evidence="1" type="ORF">DFR68_106579</name>
</gene>
<keyword evidence="2" id="KW-1185">Reference proteome</keyword>
<sequence>MSDPARDTDLLDEIRRVGACAGTDLDAVTLALSDGEMTFLARQLTKVATHIATRAGSSRGLPPPGTLPGAGTDRIDLSAQWTAIPIAGMFLRNTLTRWLWADVMVDADRAVHDLTKAFVAVIETRQLPYPTRMTLRLRAASATRLIVELHDSPENAHITTESGNLISPRIENISVRCGQHTNRGRTILWCELARPEYNRWI</sequence>
<dbReference type="Proteomes" id="UP000255355">
    <property type="component" value="Unassembled WGS sequence"/>
</dbReference>
<organism evidence="1 2">
    <name type="scientific">Nocardia mexicana</name>
    <dbReference type="NCBI Taxonomy" id="279262"/>
    <lineage>
        <taxon>Bacteria</taxon>
        <taxon>Bacillati</taxon>
        <taxon>Actinomycetota</taxon>
        <taxon>Actinomycetes</taxon>
        <taxon>Mycobacteriales</taxon>
        <taxon>Nocardiaceae</taxon>
        <taxon>Nocardia</taxon>
    </lineage>
</organism>
<dbReference type="OrthoDB" id="4539056at2"/>
<name>A0A370H2A4_9NOCA</name>
<accession>A0A370H2A4</accession>
<evidence type="ECO:0000313" key="1">
    <source>
        <dbReference type="EMBL" id="RDI50140.1"/>
    </source>
</evidence>